<keyword evidence="5 12" id="KW-0963">Cytoplasm</keyword>
<dbReference type="InterPro" id="IPR020624">
    <property type="entry name" value="Schiff_base-form_aldolases_CS"/>
</dbReference>
<evidence type="ECO:0000256" key="12">
    <source>
        <dbReference type="HAMAP-Rule" id="MF_00418"/>
    </source>
</evidence>
<evidence type="ECO:0000256" key="1">
    <source>
        <dbReference type="ARBA" id="ARBA00003294"/>
    </source>
</evidence>
<evidence type="ECO:0000256" key="2">
    <source>
        <dbReference type="ARBA" id="ARBA00005120"/>
    </source>
</evidence>
<name>A0A380LPN8_9FIRM</name>
<proteinExistence type="inferred from homology"/>
<feature type="binding site" evidence="12 15">
    <location>
        <position position="205"/>
    </location>
    <ligand>
        <name>pyruvate</name>
        <dbReference type="ChEBI" id="CHEBI:15361"/>
    </ligand>
</feature>
<dbReference type="OrthoDB" id="9782828at2"/>
<comment type="pathway">
    <text evidence="2 12">Amino-acid biosynthesis; L-lysine biosynthesis via DAP pathway; (S)-tetrahydrodipicolinate from L-aspartate: step 3/4.</text>
</comment>
<sequence length="294" mass="32285">MKPIKGSIVAMVTPFKEDESVDFERLEQTIEYQIKNGTDGILVLGTTGESTTMTHEEDDEVARFTIEKVNGRIPVIVGAGSNSTQTQLEKSIKYSKMGADALLLISPYYNKANTQGMIRHFTVCADAVDCPVILYNIPGRTGCSISEEVVKVLSKHPNICGIKEASGNISYATSIARYLSDDFAMYSGNDDMITSLLSIGASGVISVLSNILPKQTHDMVSLFHEGKVKESLQLQLKYLDVIHALFCEVNPIPVKEAMRLMDMSVGGYRLPLCEMAPENQKRLHKALKEAGLCE</sequence>
<evidence type="ECO:0000256" key="6">
    <source>
        <dbReference type="ARBA" id="ARBA00022605"/>
    </source>
</evidence>
<evidence type="ECO:0000256" key="4">
    <source>
        <dbReference type="ARBA" id="ARBA00012086"/>
    </source>
</evidence>
<feature type="site" description="Part of a proton relay during catalysis" evidence="12">
    <location>
        <position position="109"/>
    </location>
</feature>
<feature type="active site" description="Proton donor/acceptor" evidence="12 14">
    <location>
        <position position="135"/>
    </location>
</feature>
<evidence type="ECO:0000256" key="8">
    <source>
        <dbReference type="ARBA" id="ARBA00023154"/>
    </source>
</evidence>
<evidence type="ECO:0000313" key="17">
    <source>
        <dbReference type="Proteomes" id="UP000255523"/>
    </source>
</evidence>
<keyword evidence="10 12" id="KW-0704">Schiff base</keyword>
<dbReference type="PROSITE" id="PS00665">
    <property type="entry name" value="DHDPS_1"/>
    <property type="match status" value="1"/>
</dbReference>
<comment type="subunit">
    <text evidence="12">Homotetramer; dimer of dimers.</text>
</comment>
<dbReference type="SMART" id="SM01130">
    <property type="entry name" value="DHDPS"/>
    <property type="match status" value="1"/>
</dbReference>
<dbReference type="GO" id="GO:0005829">
    <property type="term" value="C:cytosol"/>
    <property type="evidence" value="ECO:0007669"/>
    <property type="project" value="TreeGrafter"/>
</dbReference>
<keyword evidence="8 12" id="KW-0457">Lysine biosynthesis</keyword>
<dbReference type="PRINTS" id="PR00146">
    <property type="entry name" value="DHPICSNTHASE"/>
</dbReference>
<dbReference type="Gene3D" id="3.20.20.70">
    <property type="entry name" value="Aldolase class I"/>
    <property type="match status" value="1"/>
</dbReference>
<comment type="catalytic activity">
    <reaction evidence="11 12">
        <text>L-aspartate 4-semialdehyde + pyruvate = (2S,4S)-4-hydroxy-2,3,4,5-tetrahydrodipicolinate + H2O + H(+)</text>
        <dbReference type="Rhea" id="RHEA:34171"/>
        <dbReference type="ChEBI" id="CHEBI:15361"/>
        <dbReference type="ChEBI" id="CHEBI:15377"/>
        <dbReference type="ChEBI" id="CHEBI:15378"/>
        <dbReference type="ChEBI" id="CHEBI:67139"/>
        <dbReference type="ChEBI" id="CHEBI:537519"/>
        <dbReference type="EC" id="4.3.3.7"/>
    </reaction>
</comment>
<keyword evidence="17" id="KW-1185">Reference proteome</keyword>
<organism evidence="16 17">
    <name type="scientific">Faecalicoccus pleomorphus</name>
    <dbReference type="NCBI Taxonomy" id="1323"/>
    <lineage>
        <taxon>Bacteria</taxon>
        <taxon>Bacillati</taxon>
        <taxon>Bacillota</taxon>
        <taxon>Erysipelotrichia</taxon>
        <taxon>Erysipelotrichales</taxon>
        <taxon>Erysipelotrichaceae</taxon>
        <taxon>Faecalicoccus</taxon>
    </lineage>
</organism>
<dbReference type="NCBIfam" id="TIGR00674">
    <property type="entry name" value="dapA"/>
    <property type="match status" value="1"/>
</dbReference>
<evidence type="ECO:0000313" key="16">
    <source>
        <dbReference type="EMBL" id="SUO03796.1"/>
    </source>
</evidence>
<dbReference type="RefSeq" id="WP_022789169.1">
    <property type="nucleotide sequence ID" value="NZ_JACJKL010000021.1"/>
</dbReference>
<comment type="subcellular location">
    <subcellularLocation>
        <location evidence="12">Cytoplasm</location>
    </subcellularLocation>
</comment>
<dbReference type="PANTHER" id="PTHR12128:SF66">
    <property type="entry name" value="4-HYDROXY-2-OXOGLUTARATE ALDOLASE, MITOCHONDRIAL"/>
    <property type="match status" value="1"/>
</dbReference>
<dbReference type="HAMAP" id="MF_00418">
    <property type="entry name" value="DapA"/>
    <property type="match status" value="1"/>
</dbReference>
<accession>A0A380LPN8</accession>
<dbReference type="AlphaFoldDB" id="A0A380LPN8"/>
<dbReference type="PANTHER" id="PTHR12128">
    <property type="entry name" value="DIHYDRODIPICOLINATE SYNTHASE"/>
    <property type="match status" value="1"/>
</dbReference>
<reference evidence="16 17" key="1">
    <citation type="submission" date="2018-06" db="EMBL/GenBank/DDBJ databases">
        <authorList>
            <consortium name="Pathogen Informatics"/>
            <person name="Doyle S."/>
        </authorList>
    </citation>
    <scope>NUCLEOTIDE SEQUENCE [LARGE SCALE GENOMIC DNA]</scope>
    <source>
        <strain evidence="16 17">NCTC11087</strain>
    </source>
</reference>
<comment type="function">
    <text evidence="1 12">Catalyzes the condensation of (S)-aspartate-beta-semialdehyde [(S)-ASA] and pyruvate to 4-hydroxy-tetrahydrodipicolinate (HTPA).</text>
</comment>
<feature type="active site" description="Schiff-base intermediate with substrate" evidence="12 14">
    <location>
        <position position="163"/>
    </location>
</feature>
<evidence type="ECO:0000256" key="3">
    <source>
        <dbReference type="ARBA" id="ARBA00007592"/>
    </source>
</evidence>
<keyword evidence="6 12" id="KW-0028">Amino-acid biosynthesis</keyword>
<evidence type="ECO:0000256" key="15">
    <source>
        <dbReference type="PIRSR" id="PIRSR001365-2"/>
    </source>
</evidence>
<dbReference type="Pfam" id="PF00701">
    <property type="entry name" value="DHDPS"/>
    <property type="match status" value="1"/>
</dbReference>
<dbReference type="GeneID" id="77461648"/>
<keyword evidence="9 12" id="KW-0456">Lyase</keyword>
<dbReference type="InterPro" id="IPR002220">
    <property type="entry name" value="DapA-like"/>
</dbReference>
<keyword evidence="7 12" id="KW-0220">Diaminopimelate biosynthesis</keyword>
<dbReference type="PIRSF" id="PIRSF001365">
    <property type="entry name" value="DHDPS"/>
    <property type="match status" value="1"/>
</dbReference>
<evidence type="ECO:0000256" key="13">
    <source>
        <dbReference type="PIRNR" id="PIRNR001365"/>
    </source>
</evidence>
<feature type="binding site" evidence="12 15">
    <location>
        <position position="47"/>
    </location>
    <ligand>
        <name>pyruvate</name>
        <dbReference type="ChEBI" id="CHEBI:15361"/>
    </ligand>
</feature>
<evidence type="ECO:0000256" key="10">
    <source>
        <dbReference type="ARBA" id="ARBA00023270"/>
    </source>
</evidence>
<dbReference type="InterPro" id="IPR005263">
    <property type="entry name" value="DapA"/>
</dbReference>
<protein>
    <recommendedName>
        <fullName evidence="4 12">4-hydroxy-tetrahydrodipicolinate synthase</fullName>
        <shortName evidence="12">HTPA synthase</shortName>
        <ecNumber evidence="4 12">4.3.3.7</ecNumber>
    </recommendedName>
</protein>
<feature type="site" description="Part of a proton relay during catalysis" evidence="12">
    <location>
        <position position="46"/>
    </location>
</feature>
<dbReference type="InterPro" id="IPR013785">
    <property type="entry name" value="Aldolase_TIM"/>
</dbReference>
<evidence type="ECO:0000256" key="9">
    <source>
        <dbReference type="ARBA" id="ARBA00023239"/>
    </source>
</evidence>
<dbReference type="GO" id="GO:0009089">
    <property type="term" value="P:lysine biosynthetic process via diaminopimelate"/>
    <property type="evidence" value="ECO:0007669"/>
    <property type="project" value="UniProtKB-UniRule"/>
</dbReference>
<dbReference type="GO" id="GO:0008840">
    <property type="term" value="F:4-hydroxy-tetrahydrodipicolinate synthase activity"/>
    <property type="evidence" value="ECO:0007669"/>
    <property type="project" value="UniProtKB-UniRule"/>
</dbReference>
<comment type="similarity">
    <text evidence="3 12 13">Belongs to the DapA family.</text>
</comment>
<dbReference type="CDD" id="cd00950">
    <property type="entry name" value="DHDPS"/>
    <property type="match status" value="1"/>
</dbReference>
<dbReference type="EC" id="4.3.3.7" evidence="4 12"/>
<dbReference type="InterPro" id="IPR020625">
    <property type="entry name" value="Schiff_base-form_aldolases_AS"/>
</dbReference>
<comment type="caution">
    <text evidence="12">Was originally thought to be a dihydrodipicolinate synthase (DHDPS), catalyzing the condensation of (S)-aspartate-beta-semialdehyde [(S)-ASA] and pyruvate to dihydrodipicolinate (DHDP). However, it was shown in E.coli that the product of the enzymatic reaction is not dihydrodipicolinate but in fact (4S)-4-hydroxy-2,3,4,5-tetrahydro-(2S)-dipicolinic acid (HTPA), and that the consecutive dehydration reaction leading to DHDP is not spontaneous but catalyzed by DapB.</text>
</comment>
<gene>
    <name evidence="16" type="primary">dapA1</name>
    <name evidence="12" type="synonym">dapA</name>
    <name evidence="16" type="ORF">NCTC11087_00668</name>
</gene>
<dbReference type="UniPathway" id="UPA00034">
    <property type="reaction ID" value="UER00017"/>
</dbReference>
<dbReference type="Proteomes" id="UP000255523">
    <property type="component" value="Unassembled WGS sequence"/>
</dbReference>
<dbReference type="PROSITE" id="PS00666">
    <property type="entry name" value="DHDPS_2"/>
    <property type="match status" value="1"/>
</dbReference>
<evidence type="ECO:0000256" key="5">
    <source>
        <dbReference type="ARBA" id="ARBA00022490"/>
    </source>
</evidence>
<dbReference type="SUPFAM" id="SSF51569">
    <property type="entry name" value="Aldolase"/>
    <property type="match status" value="1"/>
</dbReference>
<evidence type="ECO:0000256" key="11">
    <source>
        <dbReference type="ARBA" id="ARBA00047836"/>
    </source>
</evidence>
<dbReference type="EMBL" id="UHFX01000003">
    <property type="protein sequence ID" value="SUO03796.1"/>
    <property type="molecule type" value="Genomic_DNA"/>
</dbReference>
<evidence type="ECO:0000256" key="7">
    <source>
        <dbReference type="ARBA" id="ARBA00022915"/>
    </source>
</evidence>
<evidence type="ECO:0000256" key="14">
    <source>
        <dbReference type="PIRSR" id="PIRSR001365-1"/>
    </source>
</evidence>
<dbReference type="GO" id="GO:0019877">
    <property type="term" value="P:diaminopimelate biosynthetic process"/>
    <property type="evidence" value="ECO:0007669"/>
    <property type="project" value="UniProtKB-UniRule"/>
</dbReference>